<reference evidence="1" key="3">
    <citation type="submission" date="2020-02" db="EMBL/GenBank/DDBJ databases">
        <authorList>
            <person name="Sarangi A.N."/>
            <person name="Ghosh S."/>
            <person name="Mukherjee M."/>
            <person name="Tripathy S."/>
        </authorList>
    </citation>
    <scope>NUCLEOTIDE SEQUENCE</scope>
    <source>
        <strain evidence="1">BDU141951</strain>
    </source>
</reference>
<name>A0A0C1Y6Y1_9CYAN</name>
<dbReference type="InterPro" id="IPR012347">
    <property type="entry name" value="Ferritin-like"/>
</dbReference>
<dbReference type="PROSITE" id="PS51318">
    <property type="entry name" value="TAT"/>
    <property type="match status" value="1"/>
</dbReference>
<dbReference type="Pfam" id="PF13668">
    <property type="entry name" value="Ferritin_2"/>
    <property type="match status" value="1"/>
</dbReference>
<reference evidence="1" key="1">
    <citation type="submission" date="2014-11" db="EMBL/GenBank/DDBJ databases">
        <authorList>
            <person name="Malar M.C."/>
            <person name="Sen D."/>
            <person name="Tripathy S."/>
        </authorList>
    </citation>
    <scope>NUCLEOTIDE SEQUENCE</scope>
    <source>
        <strain evidence="1">BDU141951</strain>
    </source>
</reference>
<gene>
    <name evidence="1" type="ORF">QQ91_020885</name>
</gene>
<evidence type="ECO:0000313" key="1">
    <source>
        <dbReference type="EMBL" id="NEV69555.1"/>
    </source>
</evidence>
<dbReference type="AlphaFoldDB" id="A0A0C1Y6Y1"/>
<proteinExistence type="predicted"/>
<protein>
    <submittedName>
        <fullName evidence="1">Ferritin-like domain-containing protein</fullName>
    </submittedName>
</protein>
<reference evidence="1" key="2">
    <citation type="journal article" date="2015" name="Genome Announc.">
        <title>Draft Genome Sequence of Filamentous Marine Cyanobacterium Lyngbya confervoides Strain BDU141951.</title>
        <authorList>
            <person name="Chandrababunaidu M.M."/>
            <person name="Sen D."/>
            <person name="Tripathy S."/>
        </authorList>
    </citation>
    <scope>NUCLEOTIDE SEQUENCE</scope>
    <source>
        <strain evidence="1">BDU141951</strain>
    </source>
</reference>
<sequence length="222" mass="23019">MNKFLVNSSTQLAKGVSRRRLVAGGAVTGLAGALGFAALTKRPAQAGMMSSDAAMNDVEILNGALYYEHQAIWAYSAAAGELSDSDVGQAVLNIALANQADHMIHRDTLAQVIGDLGGMPVMAESSYDLSSYLERGDGGLDSDVNIAKLALALETDAAIAYANEVARLMTPALVTAGASIAAAEASHATTIRAAFISLGMAIEYVPAAFVSADTRDQWVLKV</sequence>
<comment type="caution">
    <text evidence="1">The sequence shown here is derived from an EMBL/GenBank/DDBJ whole genome shotgun (WGS) entry which is preliminary data.</text>
</comment>
<accession>A0A0C1Y6Y1</accession>
<dbReference type="EMBL" id="JTHE02000003">
    <property type="protein sequence ID" value="NEV69555.1"/>
    <property type="molecule type" value="Genomic_DNA"/>
</dbReference>
<dbReference type="InterPro" id="IPR006311">
    <property type="entry name" value="TAT_signal"/>
</dbReference>
<organism evidence="1">
    <name type="scientific">Lyngbya confervoides BDU141951</name>
    <dbReference type="NCBI Taxonomy" id="1574623"/>
    <lineage>
        <taxon>Bacteria</taxon>
        <taxon>Bacillati</taxon>
        <taxon>Cyanobacteriota</taxon>
        <taxon>Cyanophyceae</taxon>
        <taxon>Oscillatoriophycideae</taxon>
        <taxon>Oscillatoriales</taxon>
        <taxon>Microcoleaceae</taxon>
        <taxon>Lyngbya</taxon>
    </lineage>
</organism>
<dbReference type="Gene3D" id="1.20.1260.10">
    <property type="match status" value="1"/>
</dbReference>
<dbReference type="SUPFAM" id="SSF47240">
    <property type="entry name" value="Ferritin-like"/>
    <property type="match status" value="1"/>
</dbReference>
<dbReference type="CDD" id="cd00657">
    <property type="entry name" value="Ferritin_like"/>
    <property type="match status" value="1"/>
</dbReference>
<dbReference type="InterPro" id="IPR009078">
    <property type="entry name" value="Ferritin-like_SF"/>
</dbReference>